<keyword evidence="6 13" id="KW-0963">Cytoplasm</keyword>
<dbReference type="RefSeq" id="WP_014255863.1">
    <property type="nucleotide sequence ID" value="NC_016627.1"/>
</dbReference>
<evidence type="ECO:0000313" key="16">
    <source>
        <dbReference type="Proteomes" id="UP000005435"/>
    </source>
</evidence>
<evidence type="ECO:0000256" key="7">
    <source>
        <dbReference type="ARBA" id="ARBA00022679"/>
    </source>
</evidence>
<evidence type="ECO:0000313" key="15">
    <source>
        <dbReference type="EMBL" id="AEV69312.1"/>
    </source>
</evidence>
<dbReference type="STRING" id="720554.Clocl_2759"/>
<evidence type="ECO:0000256" key="13">
    <source>
        <dbReference type="HAMAP-Rule" id="MF_00328"/>
    </source>
</evidence>
<dbReference type="Pfam" id="PF00625">
    <property type="entry name" value="Guanylate_kin"/>
    <property type="match status" value="1"/>
</dbReference>
<dbReference type="AlphaFoldDB" id="G8M303"/>
<dbReference type="InterPro" id="IPR008144">
    <property type="entry name" value="Guanylate_kin-like_dom"/>
</dbReference>
<dbReference type="HAMAP" id="MF_00328">
    <property type="entry name" value="Guanylate_kinase"/>
    <property type="match status" value="1"/>
</dbReference>
<evidence type="ECO:0000256" key="2">
    <source>
        <dbReference type="ARBA" id="ARBA00004496"/>
    </source>
</evidence>
<dbReference type="KEGG" id="ccl:Clocl_2759"/>
<dbReference type="InterPro" id="IPR017665">
    <property type="entry name" value="Guanylate_kinase"/>
</dbReference>
<evidence type="ECO:0000256" key="12">
    <source>
        <dbReference type="ARBA" id="ARBA00048594"/>
    </source>
</evidence>
<comment type="subcellular location">
    <subcellularLocation>
        <location evidence="2 13">Cytoplasm</location>
    </subcellularLocation>
</comment>
<reference evidence="15 16" key="2">
    <citation type="journal article" date="2012" name="Stand. Genomic Sci.">
        <title>Complete Genome Sequence of Clostridium clariflavum DSM 19732.</title>
        <authorList>
            <person name="Izquierdo J.A."/>
            <person name="Goodwin L."/>
            <person name="Davenport K.W."/>
            <person name="Teshima H."/>
            <person name="Bruce D."/>
            <person name="Detter C."/>
            <person name="Tapia R."/>
            <person name="Han S."/>
            <person name="Land M."/>
            <person name="Hauser L."/>
            <person name="Jeffries C.D."/>
            <person name="Han J."/>
            <person name="Pitluck S."/>
            <person name="Nolan M."/>
            <person name="Chen A."/>
            <person name="Huntemann M."/>
            <person name="Mavromatis K."/>
            <person name="Mikhailova N."/>
            <person name="Liolios K."/>
            <person name="Woyke T."/>
            <person name="Lynd L.R."/>
        </authorList>
    </citation>
    <scope>NUCLEOTIDE SEQUENCE [LARGE SCALE GENOMIC DNA]</scope>
    <source>
        <strain evidence="16">DSM 19732 / NBRC 101661 / EBR45</strain>
    </source>
</reference>
<dbReference type="SUPFAM" id="SSF52540">
    <property type="entry name" value="P-loop containing nucleoside triphosphate hydrolases"/>
    <property type="match status" value="1"/>
</dbReference>
<evidence type="ECO:0000256" key="8">
    <source>
        <dbReference type="ARBA" id="ARBA00022741"/>
    </source>
</evidence>
<reference evidence="16" key="1">
    <citation type="submission" date="2011-12" db="EMBL/GenBank/DDBJ databases">
        <title>Complete sequence of Clostridium clariflavum DSM 19732.</title>
        <authorList>
            <consortium name="US DOE Joint Genome Institute"/>
            <person name="Lucas S."/>
            <person name="Han J."/>
            <person name="Lapidus A."/>
            <person name="Cheng J.-F."/>
            <person name="Goodwin L."/>
            <person name="Pitluck S."/>
            <person name="Peters L."/>
            <person name="Teshima H."/>
            <person name="Detter J.C."/>
            <person name="Han C."/>
            <person name="Tapia R."/>
            <person name="Land M."/>
            <person name="Hauser L."/>
            <person name="Kyrpides N."/>
            <person name="Ivanova N."/>
            <person name="Pagani I."/>
            <person name="Kitzmiller T."/>
            <person name="Lynd L."/>
            <person name="Izquierdo J."/>
            <person name="Woyke T."/>
        </authorList>
    </citation>
    <scope>NUCLEOTIDE SEQUENCE [LARGE SCALE GENOMIC DNA]</scope>
    <source>
        <strain evidence="16">DSM 19732 / NBRC 101661 / EBR45</strain>
    </source>
</reference>
<dbReference type="GO" id="GO:0005829">
    <property type="term" value="C:cytosol"/>
    <property type="evidence" value="ECO:0007669"/>
    <property type="project" value="TreeGrafter"/>
</dbReference>
<dbReference type="InterPro" id="IPR027417">
    <property type="entry name" value="P-loop_NTPase"/>
</dbReference>
<dbReference type="Proteomes" id="UP000005435">
    <property type="component" value="Chromosome"/>
</dbReference>
<dbReference type="CDD" id="cd00071">
    <property type="entry name" value="GMPK"/>
    <property type="match status" value="1"/>
</dbReference>
<dbReference type="InterPro" id="IPR020590">
    <property type="entry name" value="Guanylate_kinase_CS"/>
</dbReference>
<keyword evidence="16" id="KW-1185">Reference proteome</keyword>
<dbReference type="Gene3D" id="3.30.63.10">
    <property type="entry name" value="Guanylate Kinase phosphate binding domain"/>
    <property type="match status" value="1"/>
</dbReference>
<evidence type="ECO:0000256" key="1">
    <source>
        <dbReference type="ARBA" id="ARBA00003531"/>
    </source>
</evidence>
<name>G8M303_ACECE</name>
<evidence type="ECO:0000256" key="6">
    <source>
        <dbReference type="ARBA" id="ARBA00022490"/>
    </source>
</evidence>
<dbReference type="FunFam" id="3.30.63.10:FF:000002">
    <property type="entry name" value="Guanylate kinase 1"/>
    <property type="match status" value="1"/>
</dbReference>
<proteinExistence type="inferred from homology"/>
<protein>
    <recommendedName>
        <fullName evidence="5 13">Guanylate kinase</fullName>
        <ecNumber evidence="4 13">2.7.4.8</ecNumber>
    </recommendedName>
    <alternativeName>
        <fullName evidence="11 13">GMP kinase</fullName>
    </alternativeName>
</protein>
<dbReference type="InterPro" id="IPR008145">
    <property type="entry name" value="GK/Ca_channel_bsu"/>
</dbReference>
<dbReference type="PROSITE" id="PS00856">
    <property type="entry name" value="GUANYLATE_KINASE_1"/>
    <property type="match status" value="1"/>
</dbReference>
<feature type="domain" description="Guanylate kinase-like" evidence="14">
    <location>
        <begin position="5"/>
        <end position="183"/>
    </location>
</feature>
<keyword evidence="7 13" id="KW-0808">Transferase</keyword>
<sequence length="202" mass="23227">MFREGLLVVVSGPSGTGKGTVLSCIRQKENRIKFSVSATTREPRSGEVDGVNYFFKTTEEFEAMIENGELIEWVKYCDNYYGTPKKYVADTIKSGYDCLLEIEVEGALNIKKIYPDCVSIFILPPSFEELRRRIESRGTEKPEVIEKRMEKALKEMNYVDRYDYVVVNDDIEKAVDSIRYILASEKLKFSRNRDILKTIGIS</sequence>
<accession>G8M303</accession>
<keyword evidence="8 13" id="KW-0547">Nucleotide-binding</keyword>
<dbReference type="PANTHER" id="PTHR23117:SF13">
    <property type="entry name" value="GUANYLATE KINASE"/>
    <property type="match status" value="1"/>
</dbReference>
<comment type="function">
    <text evidence="1 13">Essential for recycling GMP and indirectly, cGMP.</text>
</comment>
<dbReference type="EMBL" id="CP003065">
    <property type="protein sequence ID" value="AEV69312.1"/>
    <property type="molecule type" value="Genomic_DNA"/>
</dbReference>
<dbReference type="SMART" id="SM00072">
    <property type="entry name" value="GuKc"/>
    <property type="match status" value="1"/>
</dbReference>
<evidence type="ECO:0000256" key="9">
    <source>
        <dbReference type="ARBA" id="ARBA00022777"/>
    </source>
</evidence>
<evidence type="ECO:0000256" key="4">
    <source>
        <dbReference type="ARBA" id="ARBA00012961"/>
    </source>
</evidence>
<evidence type="ECO:0000256" key="3">
    <source>
        <dbReference type="ARBA" id="ARBA00005790"/>
    </source>
</evidence>
<dbReference type="GO" id="GO:0004385">
    <property type="term" value="F:GMP kinase activity"/>
    <property type="evidence" value="ECO:0007669"/>
    <property type="project" value="UniProtKB-UniRule"/>
</dbReference>
<dbReference type="HOGENOM" id="CLU_001715_1_2_9"/>
<comment type="similarity">
    <text evidence="3 13">Belongs to the guanylate kinase family.</text>
</comment>
<evidence type="ECO:0000256" key="10">
    <source>
        <dbReference type="ARBA" id="ARBA00022840"/>
    </source>
</evidence>
<keyword evidence="10 13" id="KW-0067">ATP-binding</keyword>
<feature type="binding site" evidence="13">
    <location>
        <begin position="12"/>
        <end position="19"/>
    </location>
    <ligand>
        <name>ATP</name>
        <dbReference type="ChEBI" id="CHEBI:30616"/>
    </ligand>
</feature>
<comment type="catalytic activity">
    <reaction evidence="12 13">
        <text>GMP + ATP = GDP + ADP</text>
        <dbReference type="Rhea" id="RHEA:20780"/>
        <dbReference type="ChEBI" id="CHEBI:30616"/>
        <dbReference type="ChEBI" id="CHEBI:58115"/>
        <dbReference type="ChEBI" id="CHEBI:58189"/>
        <dbReference type="ChEBI" id="CHEBI:456216"/>
        <dbReference type="EC" id="2.7.4.8"/>
    </reaction>
</comment>
<dbReference type="FunFam" id="3.40.50.300:FF:000855">
    <property type="entry name" value="Guanylate kinase"/>
    <property type="match status" value="1"/>
</dbReference>
<dbReference type="OrthoDB" id="9808150at2"/>
<dbReference type="PANTHER" id="PTHR23117">
    <property type="entry name" value="GUANYLATE KINASE-RELATED"/>
    <property type="match status" value="1"/>
</dbReference>
<evidence type="ECO:0000259" key="14">
    <source>
        <dbReference type="PROSITE" id="PS50052"/>
    </source>
</evidence>
<dbReference type="EC" id="2.7.4.8" evidence="4 13"/>
<keyword evidence="9 13" id="KW-0418">Kinase</keyword>
<evidence type="ECO:0000256" key="11">
    <source>
        <dbReference type="ARBA" id="ARBA00030128"/>
    </source>
</evidence>
<organism evidence="15 16">
    <name type="scientific">Acetivibrio clariflavus (strain DSM 19732 / NBRC 101661 / EBR45)</name>
    <name type="common">Clostridium clariflavum</name>
    <dbReference type="NCBI Taxonomy" id="720554"/>
    <lineage>
        <taxon>Bacteria</taxon>
        <taxon>Bacillati</taxon>
        <taxon>Bacillota</taxon>
        <taxon>Clostridia</taxon>
        <taxon>Eubacteriales</taxon>
        <taxon>Oscillospiraceae</taxon>
        <taxon>Acetivibrio</taxon>
    </lineage>
</organism>
<dbReference type="GO" id="GO:0005524">
    <property type="term" value="F:ATP binding"/>
    <property type="evidence" value="ECO:0007669"/>
    <property type="project" value="UniProtKB-UniRule"/>
</dbReference>
<dbReference type="NCBIfam" id="TIGR03263">
    <property type="entry name" value="guanyl_kin"/>
    <property type="match status" value="1"/>
</dbReference>
<gene>
    <name evidence="13" type="primary">gmk</name>
    <name evidence="15" type="ordered locus">Clocl_2759</name>
</gene>
<dbReference type="Gene3D" id="3.40.50.300">
    <property type="entry name" value="P-loop containing nucleotide triphosphate hydrolases"/>
    <property type="match status" value="1"/>
</dbReference>
<dbReference type="PROSITE" id="PS50052">
    <property type="entry name" value="GUANYLATE_KINASE_2"/>
    <property type="match status" value="1"/>
</dbReference>
<dbReference type="eggNOG" id="COG0194">
    <property type="taxonomic scope" value="Bacteria"/>
</dbReference>
<evidence type="ECO:0000256" key="5">
    <source>
        <dbReference type="ARBA" id="ARBA00016296"/>
    </source>
</evidence>